<sequence>MLVPTILAAAAALGANATREPPRVARAQVAAFVRIIQAAEIRDGHTDVPHRRRIAIDTDGTRRILIEFE</sequence>
<dbReference type="RefSeq" id="WP_344695833.1">
    <property type="nucleotide sequence ID" value="NZ_BAABBR010000001.1"/>
</dbReference>
<protein>
    <submittedName>
        <fullName evidence="1">Uncharacterized protein</fullName>
    </submittedName>
</protein>
<reference evidence="2" key="1">
    <citation type="journal article" date="2019" name="Int. J. Syst. Evol. Microbiol.">
        <title>The Global Catalogue of Microorganisms (GCM) 10K type strain sequencing project: providing services to taxonomists for standard genome sequencing and annotation.</title>
        <authorList>
            <consortium name="The Broad Institute Genomics Platform"/>
            <consortium name="The Broad Institute Genome Sequencing Center for Infectious Disease"/>
            <person name="Wu L."/>
            <person name="Ma J."/>
        </authorList>
    </citation>
    <scope>NUCLEOTIDE SEQUENCE [LARGE SCALE GENOMIC DNA]</scope>
    <source>
        <strain evidence="2">JCM 17564</strain>
    </source>
</reference>
<organism evidence="1 2">
    <name type="scientific">Sphingomonas rosea</name>
    <dbReference type="NCBI Taxonomy" id="335605"/>
    <lineage>
        <taxon>Bacteria</taxon>
        <taxon>Pseudomonadati</taxon>
        <taxon>Pseudomonadota</taxon>
        <taxon>Alphaproteobacteria</taxon>
        <taxon>Sphingomonadales</taxon>
        <taxon>Sphingomonadaceae</taxon>
        <taxon>Sphingomonas</taxon>
    </lineage>
</organism>
<accession>A0ABP7TVH5</accession>
<evidence type="ECO:0000313" key="2">
    <source>
        <dbReference type="Proteomes" id="UP001424459"/>
    </source>
</evidence>
<name>A0ABP7TVH5_9SPHN</name>
<comment type="caution">
    <text evidence="1">The sequence shown here is derived from an EMBL/GenBank/DDBJ whole genome shotgun (WGS) entry which is preliminary data.</text>
</comment>
<evidence type="ECO:0000313" key="1">
    <source>
        <dbReference type="EMBL" id="GAA4031641.1"/>
    </source>
</evidence>
<gene>
    <name evidence="1" type="ORF">GCM10022281_09000</name>
</gene>
<dbReference type="EMBL" id="BAABBR010000001">
    <property type="protein sequence ID" value="GAA4031641.1"/>
    <property type="molecule type" value="Genomic_DNA"/>
</dbReference>
<proteinExistence type="predicted"/>
<dbReference type="Proteomes" id="UP001424459">
    <property type="component" value="Unassembled WGS sequence"/>
</dbReference>
<keyword evidence="2" id="KW-1185">Reference proteome</keyword>